<comment type="caution">
    <text evidence="2">The sequence shown here is derived from an EMBL/GenBank/DDBJ whole genome shotgun (WGS) entry which is preliminary data.</text>
</comment>
<gene>
    <name evidence="2" type="ORF">HAX54_006616</name>
</gene>
<evidence type="ECO:0000313" key="2">
    <source>
        <dbReference type="EMBL" id="MCE3216461.1"/>
    </source>
</evidence>
<sequence>PYTSGGSLFLNLLEESPPVDMPALLGERTSTTPESLAIKADTPTVPSARTISLLDAPAAPMIEEPKEERPLLDLFEESPPQNMGKRIYDYVDDGDEEGKN</sequence>
<dbReference type="Proteomes" id="UP000823775">
    <property type="component" value="Unassembled WGS sequence"/>
</dbReference>
<protein>
    <submittedName>
        <fullName evidence="2">Uncharacterized protein</fullName>
    </submittedName>
</protein>
<feature type="region of interest" description="Disordered" evidence="1">
    <location>
        <begin position="73"/>
        <end position="100"/>
    </location>
</feature>
<feature type="non-terminal residue" evidence="2">
    <location>
        <position position="1"/>
    </location>
</feature>
<name>A0ABS8WX86_DATST</name>
<evidence type="ECO:0000313" key="3">
    <source>
        <dbReference type="Proteomes" id="UP000823775"/>
    </source>
</evidence>
<feature type="compositionally biased region" description="Acidic residues" evidence="1">
    <location>
        <begin position="90"/>
        <end position="100"/>
    </location>
</feature>
<keyword evidence="3" id="KW-1185">Reference proteome</keyword>
<reference evidence="2 3" key="1">
    <citation type="journal article" date="2021" name="BMC Genomics">
        <title>Datura genome reveals duplications of psychoactive alkaloid biosynthetic genes and high mutation rate following tissue culture.</title>
        <authorList>
            <person name="Rajewski A."/>
            <person name="Carter-House D."/>
            <person name="Stajich J."/>
            <person name="Litt A."/>
        </authorList>
    </citation>
    <scope>NUCLEOTIDE SEQUENCE [LARGE SCALE GENOMIC DNA]</scope>
    <source>
        <strain evidence="2">AR-01</strain>
    </source>
</reference>
<dbReference type="EMBL" id="JACEIK010013348">
    <property type="protein sequence ID" value="MCE3216461.1"/>
    <property type="molecule type" value="Genomic_DNA"/>
</dbReference>
<proteinExistence type="predicted"/>
<accession>A0ABS8WX86</accession>
<organism evidence="2 3">
    <name type="scientific">Datura stramonium</name>
    <name type="common">Jimsonweed</name>
    <name type="synonym">Common thornapple</name>
    <dbReference type="NCBI Taxonomy" id="4076"/>
    <lineage>
        <taxon>Eukaryota</taxon>
        <taxon>Viridiplantae</taxon>
        <taxon>Streptophyta</taxon>
        <taxon>Embryophyta</taxon>
        <taxon>Tracheophyta</taxon>
        <taxon>Spermatophyta</taxon>
        <taxon>Magnoliopsida</taxon>
        <taxon>eudicotyledons</taxon>
        <taxon>Gunneridae</taxon>
        <taxon>Pentapetalae</taxon>
        <taxon>asterids</taxon>
        <taxon>lamiids</taxon>
        <taxon>Solanales</taxon>
        <taxon>Solanaceae</taxon>
        <taxon>Solanoideae</taxon>
        <taxon>Datureae</taxon>
        <taxon>Datura</taxon>
    </lineage>
</organism>
<evidence type="ECO:0000256" key="1">
    <source>
        <dbReference type="SAM" id="MobiDB-lite"/>
    </source>
</evidence>